<accession>A0A0R1XRP9</accession>
<dbReference type="RefSeq" id="WP_057002764.1">
    <property type="nucleotide sequence ID" value="NZ_AZGA01000065.1"/>
</dbReference>
<dbReference type="AlphaFoldDB" id="A0A0R1XRP9"/>
<keyword evidence="3" id="KW-1185">Reference proteome</keyword>
<dbReference type="STRING" id="1423734.FC83_GL000181"/>
<evidence type="ECO:0000313" key="3">
    <source>
        <dbReference type="Proteomes" id="UP000051236"/>
    </source>
</evidence>
<protein>
    <submittedName>
        <fullName evidence="2">Extracellular protein</fullName>
    </submittedName>
</protein>
<dbReference type="Proteomes" id="UP000051236">
    <property type="component" value="Unassembled WGS sequence"/>
</dbReference>
<dbReference type="InterPro" id="IPR009343">
    <property type="entry name" value="DUF1002"/>
</dbReference>
<evidence type="ECO:0000313" key="2">
    <source>
        <dbReference type="EMBL" id="KRM32895.1"/>
    </source>
</evidence>
<organism evidence="2 3">
    <name type="scientific">Agrilactobacillus composti DSM 18527 = JCM 14202</name>
    <dbReference type="NCBI Taxonomy" id="1423734"/>
    <lineage>
        <taxon>Bacteria</taxon>
        <taxon>Bacillati</taxon>
        <taxon>Bacillota</taxon>
        <taxon>Bacilli</taxon>
        <taxon>Lactobacillales</taxon>
        <taxon>Lactobacillaceae</taxon>
        <taxon>Agrilactobacillus</taxon>
    </lineage>
</organism>
<comment type="caution">
    <text evidence="2">The sequence shown here is derived from an EMBL/GenBank/DDBJ whole genome shotgun (WGS) entry which is preliminary data.</text>
</comment>
<feature type="signal peptide" evidence="1">
    <location>
        <begin position="1"/>
        <end position="33"/>
    </location>
</feature>
<gene>
    <name evidence="2" type="ORF">FC83_GL000181</name>
</gene>
<evidence type="ECO:0000256" key="1">
    <source>
        <dbReference type="SAM" id="SignalP"/>
    </source>
</evidence>
<reference evidence="2 3" key="1">
    <citation type="journal article" date="2015" name="Genome Announc.">
        <title>Expanding the biotechnology potential of lactobacilli through comparative genomics of 213 strains and associated genera.</title>
        <authorList>
            <person name="Sun Z."/>
            <person name="Harris H.M."/>
            <person name="McCann A."/>
            <person name="Guo C."/>
            <person name="Argimon S."/>
            <person name="Zhang W."/>
            <person name="Yang X."/>
            <person name="Jeffery I.B."/>
            <person name="Cooney J.C."/>
            <person name="Kagawa T.F."/>
            <person name="Liu W."/>
            <person name="Song Y."/>
            <person name="Salvetti E."/>
            <person name="Wrobel A."/>
            <person name="Rasinkangas P."/>
            <person name="Parkhill J."/>
            <person name="Rea M.C."/>
            <person name="O'Sullivan O."/>
            <person name="Ritari J."/>
            <person name="Douillard F.P."/>
            <person name="Paul Ross R."/>
            <person name="Yang R."/>
            <person name="Briner A.E."/>
            <person name="Felis G.E."/>
            <person name="de Vos W.M."/>
            <person name="Barrangou R."/>
            <person name="Klaenhammer T.R."/>
            <person name="Caufield P.W."/>
            <person name="Cui Y."/>
            <person name="Zhang H."/>
            <person name="O'Toole P.W."/>
        </authorList>
    </citation>
    <scope>NUCLEOTIDE SEQUENCE [LARGE SCALE GENOMIC DNA]</scope>
    <source>
        <strain evidence="2 3">DSM 18527</strain>
    </source>
</reference>
<dbReference type="Pfam" id="PF06207">
    <property type="entry name" value="DUF1002"/>
    <property type="match status" value="1"/>
</dbReference>
<dbReference type="PATRIC" id="fig|1423734.3.peg.181"/>
<proteinExistence type="predicted"/>
<name>A0A0R1XRP9_9LACO</name>
<feature type="chain" id="PRO_5006413387" evidence="1">
    <location>
        <begin position="34"/>
        <end position="320"/>
    </location>
</feature>
<keyword evidence="1" id="KW-0732">Signal</keyword>
<dbReference type="EMBL" id="AZGA01000065">
    <property type="protein sequence ID" value="KRM32895.1"/>
    <property type="molecule type" value="Genomic_DNA"/>
</dbReference>
<dbReference type="eggNOG" id="COG4086">
    <property type="taxonomic scope" value="Bacteria"/>
</dbReference>
<sequence length="320" mass="33965">MFKKKLSKPLKYGLALLAALGIGLWLTPKPAQAAALDQPVVTLGTTLTQDQQQGTISTLTKNLNDTSNYKTITVTGATLVKYLNPSGSSFSNGSSVWSSAAVEKTSSGSGINVTILNYNGKNNITTITADQYKNAALTAGVSDANIYVTSAVPIDGSGALAGVYAAFDQSGNGLNQQQINAAQDELGTLSDINQANKGKDGYSDAQLNNAVTGAKSDMAKAGTNVSVGQITTIVNNQLTKNNIQNVINNNQKQQIINLLVKVRDSGALNSSNFKAQAQKLSDSIVADAKNIFNKFNTQENRNFFQKIWDNVVNFFHSIFG</sequence>